<sequence length="133" mass="15191">MKQSRQSSFRERIVAEIDPEERAIWATVLVTRSRNQFRNDVSSNVARNWKFDLRQPMKITTRQIEQGTDPEVANQTRKAFSHPLGIVQRGSAAGSGFLVTPDVATIDLAEHFARRSTEIAHHLRAQPNQRGLW</sequence>
<gene>
    <name evidence="1" type="ORF">BKD09_02730</name>
</gene>
<dbReference type="Proteomes" id="UP000181962">
    <property type="component" value="Chromosome"/>
</dbReference>
<proteinExistence type="predicted"/>
<name>A0A1L3F1S5_BRAJP</name>
<dbReference type="EMBL" id="CP017637">
    <property type="protein sequence ID" value="APG07234.1"/>
    <property type="molecule type" value="Genomic_DNA"/>
</dbReference>
<dbReference type="RefSeq" id="WP_071908717.1">
    <property type="nucleotide sequence ID" value="NZ_CP017637.1"/>
</dbReference>
<reference evidence="1 2" key="1">
    <citation type="submission" date="2016-11" db="EMBL/GenBank/DDBJ databases">
        <title>Complete Genome Sequence of Bradyrhizobium sp. strain J5, an isolated from soybean nodule in Hokkaido.</title>
        <authorList>
            <person name="Kanehara K."/>
        </authorList>
    </citation>
    <scope>NUCLEOTIDE SEQUENCE [LARGE SCALE GENOMIC DNA]</scope>
    <source>
        <strain evidence="1 2">J5</strain>
    </source>
</reference>
<evidence type="ECO:0000313" key="1">
    <source>
        <dbReference type="EMBL" id="APG07234.1"/>
    </source>
</evidence>
<accession>A0A1L3F1S5</accession>
<dbReference type="AlphaFoldDB" id="A0A1L3F1S5"/>
<evidence type="ECO:0000313" key="2">
    <source>
        <dbReference type="Proteomes" id="UP000181962"/>
    </source>
</evidence>
<protein>
    <submittedName>
        <fullName evidence="1">Uncharacterized protein</fullName>
    </submittedName>
</protein>
<organism evidence="1 2">
    <name type="scientific">Bradyrhizobium japonicum</name>
    <dbReference type="NCBI Taxonomy" id="375"/>
    <lineage>
        <taxon>Bacteria</taxon>
        <taxon>Pseudomonadati</taxon>
        <taxon>Pseudomonadota</taxon>
        <taxon>Alphaproteobacteria</taxon>
        <taxon>Hyphomicrobiales</taxon>
        <taxon>Nitrobacteraceae</taxon>
        <taxon>Bradyrhizobium</taxon>
    </lineage>
</organism>